<name>A0A7I8WDH5_9ANNE</name>
<reference evidence="1 2" key="1">
    <citation type="submission" date="2020-08" db="EMBL/GenBank/DDBJ databases">
        <authorList>
            <person name="Hejnol A."/>
        </authorList>
    </citation>
    <scope>NUCLEOTIDE SEQUENCE [LARGE SCALE GENOMIC DNA]</scope>
</reference>
<dbReference type="EMBL" id="CAJFCJ010000035">
    <property type="protein sequence ID" value="CAD5126223.1"/>
    <property type="molecule type" value="Genomic_DNA"/>
</dbReference>
<dbReference type="AlphaFoldDB" id="A0A7I8WDH5"/>
<evidence type="ECO:0000313" key="1">
    <source>
        <dbReference type="EMBL" id="CAD5126223.1"/>
    </source>
</evidence>
<evidence type="ECO:0000313" key="2">
    <source>
        <dbReference type="Proteomes" id="UP000549394"/>
    </source>
</evidence>
<dbReference type="Proteomes" id="UP000549394">
    <property type="component" value="Unassembled WGS sequence"/>
</dbReference>
<keyword evidence="2" id="KW-1185">Reference proteome</keyword>
<protein>
    <submittedName>
        <fullName evidence="1">DgyrCDS14392</fullName>
    </submittedName>
</protein>
<gene>
    <name evidence="1" type="ORF">DGYR_LOCUS13477</name>
</gene>
<accession>A0A7I8WDH5</accession>
<proteinExistence type="predicted"/>
<sequence>MPNGKEKRNNIKVHRARLDISMALSFDYEFCYNTCSTDNYDCCLGSSKLSIELLESSVDPLKIVLDLRKDLMENPVFICWYDRRLTVLKCPYGQLSLPEEATESPVEISLQEKFYKVKNILHDIKKKCGKDEQAFVKSIVCKPDGQTFTKNCKLNIPFLSSSRENVFVFHKQKQDYEKVDILKWDTNYIEILLNSFSEYIIVNIEGNNKIKFYVYGDEINKDTTTILRIFPQVQNNQFDTCFTPQSFFKNFTIEKNVVKDGNIACYHSKDTFINSVNSTSFKIWAENDICHTSVYSRPFQWIINEKRDLTIKFTGSMSDNDPITLSTNNEAEIDLPNTHNFVIITNDVIRNMASVCTAEMILKLYIYVVDEAVFLIGKNFEYSTYLSYLIKIRSYLWEKLENVENPIQREKELVLKLKNCMISKGLLDLKMKLDEIC</sequence>
<organism evidence="1 2">
    <name type="scientific">Dimorphilus gyrociliatus</name>
    <dbReference type="NCBI Taxonomy" id="2664684"/>
    <lineage>
        <taxon>Eukaryota</taxon>
        <taxon>Metazoa</taxon>
        <taxon>Spiralia</taxon>
        <taxon>Lophotrochozoa</taxon>
        <taxon>Annelida</taxon>
        <taxon>Polychaeta</taxon>
        <taxon>Polychaeta incertae sedis</taxon>
        <taxon>Dinophilidae</taxon>
        <taxon>Dimorphilus</taxon>
    </lineage>
</organism>
<comment type="caution">
    <text evidence="1">The sequence shown here is derived from an EMBL/GenBank/DDBJ whole genome shotgun (WGS) entry which is preliminary data.</text>
</comment>